<keyword evidence="7" id="KW-1185">Reference proteome</keyword>
<accession>A0ABR4CJD1</accession>
<feature type="region of interest" description="Disordered" evidence="4">
    <location>
        <begin position="21"/>
        <end position="47"/>
    </location>
</feature>
<evidence type="ECO:0000256" key="2">
    <source>
        <dbReference type="ARBA" id="ARBA00022603"/>
    </source>
</evidence>
<dbReference type="PANTHER" id="PTHR12176:SF80">
    <property type="entry name" value="EEF1A LYSINE METHYLTRANSFERASE 4"/>
    <property type="match status" value="1"/>
</dbReference>
<protein>
    <recommendedName>
        <fullName evidence="5">Methyltransferase type 11 domain-containing protein</fullName>
    </recommendedName>
</protein>
<dbReference type="InterPro" id="IPR051419">
    <property type="entry name" value="Lys/N-term_MeTrsfase_sf"/>
</dbReference>
<evidence type="ECO:0000259" key="5">
    <source>
        <dbReference type="Pfam" id="PF08241"/>
    </source>
</evidence>
<dbReference type="InterPro" id="IPR029063">
    <property type="entry name" value="SAM-dependent_MTases_sf"/>
</dbReference>
<feature type="compositionally biased region" description="Low complexity" evidence="4">
    <location>
        <begin position="30"/>
        <end position="46"/>
    </location>
</feature>
<keyword evidence="2" id="KW-0489">Methyltransferase</keyword>
<gene>
    <name evidence="6" type="ORF">VTL71DRAFT_14281</name>
</gene>
<dbReference type="EMBL" id="JAZHXI010000007">
    <property type="protein sequence ID" value="KAL2069602.1"/>
    <property type="molecule type" value="Genomic_DNA"/>
</dbReference>
<evidence type="ECO:0000256" key="1">
    <source>
        <dbReference type="ARBA" id="ARBA00008361"/>
    </source>
</evidence>
<organism evidence="6 7">
    <name type="scientific">Oculimacula yallundae</name>
    <dbReference type="NCBI Taxonomy" id="86028"/>
    <lineage>
        <taxon>Eukaryota</taxon>
        <taxon>Fungi</taxon>
        <taxon>Dikarya</taxon>
        <taxon>Ascomycota</taxon>
        <taxon>Pezizomycotina</taxon>
        <taxon>Leotiomycetes</taxon>
        <taxon>Helotiales</taxon>
        <taxon>Ploettnerulaceae</taxon>
        <taxon>Oculimacula</taxon>
    </lineage>
</organism>
<dbReference type="Pfam" id="PF08241">
    <property type="entry name" value="Methyltransf_11"/>
    <property type="match status" value="1"/>
</dbReference>
<keyword evidence="3" id="KW-0808">Transferase</keyword>
<sequence>MSSEKELLELSKPEFWDNRYASHLSKNNEEGNGASAENDEQQQQQQEIPSFEWFRDYNKLRVFFRKWLPSPEGGETVLHLGCGNSTLTSDLYSEGYKNQISVDFSQVVIAAMSSKYAELGQQWTVMDVRRLEFEDASIDVAIDKGTLDAFLHGSLWDPPEDVRVNVGEYVNQVARVLKPGGKWLYITYRQPHFMKPLLIREDKWSLEVETLVDPDGGGGFEYFGFVMTRHGNPP</sequence>
<evidence type="ECO:0000313" key="6">
    <source>
        <dbReference type="EMBL" id="KAL2069602.1"/>
    </source>
</evidence>
<evidence type="ECO:0000313" key="7">
    <source>
        <dbReference type="Proteomes" id="UP001595075"/>
    </source>
</evidence>
<dbReference type="PANTHER" id="PTHR12176">
    <property type="entry name" value="SAM-DEPENDENT METHYLTRANSFERASE SUPERFAMILY PROTEIN"/>
    <property type="match status" value="1"/>
</dbReference>
<evidence type="ECO:0000256" key="4">
    <source>
        <dbReference type="SAM" id="MobiDB-lite"/>
    </source>
</evidence>
<dbReference type="InterPro" id="IPR013216">
    <property type="entry name" value="Methyltransf_11"/>
</dbReference>
<comment type="similarity">
    <text evidence="1">Belongs to the methyltransferase superfamily.</text>
</comment>
<name>A0ABR4CJD1_9HELO</name>
<proteinExistence type="inferred from homology"/>
<comment type="caution">
    <text evidence="6">The sequence shown here is derived from an EMBL/GenBank/DDBJ whole genome shotgun (WGS) entry which is preliminary data.</text>
</comment>
<evidence type="ECO:0000256" key="3">
    <source>
        <dbReference type="ARBA" id="ARBA00022679"/>
    </source>
</evidence>
<dbReference type="Proteomes" id="UP001595075">
    <property type="component" value="Unassembled WGS sequence"/>
</dbReference>
<feature type="domain" description="Methyltransferase type 11" evidence="5">
    <location>
        <begin position="78"/>
        <end position="182"/>
    </location>
</feature>
<reference evidence="6 7" key="1">
    <citation type="journal article" date="2024" name="Commun. Biol.">
        <title>Comparative genomic analysis of thermophilic fungi reveals convergent evolutionary adaptations and gene losses.</title>
        <authorList>
            <person name="Steindorff A.S."/>
            <person name="Aguilar-Pontes M.V."/>
            <person name="Robinson A.J."/>
            <person name="Andreopoulos B."/>
            <person name="LaButti K."/>
            <person name="Kuo A."/>
            <person name="Mondo S."/>
            <person name="Riley R."/>
            <person name="Otillar R."/>
            <person name="Haridas S."/>
            <person name="Lipzen A."/>
            <person name="Grimwood J."/>
            <person name="Schmutz J."/>
            <person name="Clum A."/>
            <person name="Reid I.D."/>
            <person name="Moisan M.C."/>
            <person name="Butler G."/>
            <person name="Nguyen T.T.M."/>
            <person name="Dewar K."/>
            <person name="Conant G."/>
            <person name="Drula E."/>
            <person name="Henrissat B."/>
            <person name="Hansel C."/>
            <person name="Singer S."/>
            <person name="Hutchinson M.I."/>
            <person name="de Vries R.P."/>
            <person name="Natvig D.O."/>
            <person name="Powell A.J."/>
            <person name="Tsang A."/>
            <person name="Grigoriev I.V."/>
        </authorList>
    </citation>
    <scope>NUCLEOTIDE SEQUENCE [LARGE SCALE GENOMIC DNA]</scope>
    <source>
        <strain evidence="6 7">CBS 494.80</strain>
    </source>
</reference>
<dbReference type="SUPFAM" id="SSF53335">
    <property type="entry name" value="S-adenosyl-L-methionine-dependent methyltransferases"/>
    <property type="match status" value="1"/>
</dbReference>
<dbReference type="Gene3D" id="3.40.50.150">
    <property type="entry name" value="Vaccinia Virus protein VP39"/>
    <property type="match status" value="1"/>
</dbReference>
<dbReference type="CDD" id="cd02440">
    <property type="entry name" value="AdoMet_MTases"/>
    <property type="match status" value="1"/>
</dbReference>